<evidence type="ECO:0000313" key="3">
    <source>
        <dbReference type="EMBL" id="AAT27823.1"/>
    </source>
</evidence>
<dbReference type="RefSeq" id="WP_011264857.1">
    <property type="nucleotide sequence ID" value="NC_006908.1"/>
</dbReference>
<dbReference type="AlphaFoldDB" id="Q6KHV4"/>
<proteinExistence type="predicted"/>
<gene>
    <name evidence="3" type="primary">mvspK</name>
    <name evidence="3" type="ordered locus">MMOB3370</name>
</gene>
<feature type="domain" description="Lipoprotein-associated type-17" evidence="2">
    <location>
        <begin position="243"/>
        <end position="327"/>
    </location>
</feature>
<dbReference type="InterPro" id="IPR007326">
    <property type="entry name" value="Lipoprotein-assoc_dom"/>
</dbReference>
<evidence type="ECO:0000313" key="4">
    <source>
        <dbReference type="Proteomes" id="UP000009072"/>
    </source>
</evidence>
<dbReference type="PROSITE" id="PS51257">
    <property type="entry name" value="PROKAR_LIPOPROTEIN"/>
    <property type="match status" value="1"/>
</dbReference>
<feature type="chain" id="PRO_5004275618" evidence="1">
    <location>
        <begin position="31"/>
        <end position="689"/>
    </location>
</feature>
<dbReference type="Pfam" id="PF04200">
    <property type="entry name" value="Lipoprotein_17"/>
    <property type="match status" value="4"/>
</dbReference>
<feature type="signal peptide" evidence="1">
    <location>
        <begin position="1"/>
        <end position="30"/>
    </location>
</feature>
<sequence length="689" mass="73711">MIKQKNKKILIGLGLTTATVVLPISIVACATNETNAQKITKALDLITETSFKIENKSNKMATSITEANLQTEVVLNITGPTTSGVKFTYTLATEESKKPNDTTGTINLIVTGTIGTDKNTKEIKISGFLTTVQAADKATAQAAVDAITSLTEADNSPKGTTLASKVTPETLKTFVQNPANSANGVVFAVTIISTNDTTGILTLGLTGTLNGQVATRETTTPLTISGFLTTDQNNFAIAQAAVDAINTLTEATNSPKGTTLASEVKPETLKTFVQNPANSANGVVFAVTIISTNDTTGILTLGLTGTLNGQVATRETTTPLTISGFKTTDQRAKDLVVLQNTYNEIVQNSLIINNSNAISEILASSATNEFINQNVKINPINNVNFTLEVDSPNDTAGTLNVKVIASFEGQILKTKILNVDNFKTATMAFGDWLGLSNSEVNTTFFTPSVTNILTQNNIDTMRSFIKQIGIINKNQDFGTTNASRFTLANYQITDLNGDVTTFTKDSTDMKITINGTLDENAVSFSKELKGFTAISTILDKLFTFERSSRSLITSSRGAGRNFTDLISTSIQGPNSGAFGVIVKPTDFWAKDIEGNVLFNDNNIPRFKKDLEDRNLRLAFNGIASFRWSIINPKFVGTGTDRVLQNPFSINLPFDSTISGGNPVIPGNIGGDNINTFRTTPVSLEQSMPV</sequence>
<evidence type="ECO:0000256" key="1">
    <source>
        <dbReference type="SAM" id="SignalP"/>
    </source>
</evidence>
<feature type="domain" description="Lipoprotein-associated type-17" evidence="2">
    <location>
        <begin position="145"/>
        <end position="229"/>
    </location>
</feature>
<accession>Q6KHV4</accession>
<dbReference type="Proteomes" id="UP000009072">
    <property type="component" value="Chromosome"/>
</dbReference>
<keyword evidence="1" id="KW-0732">Signal</keyword>
<organism evidence="3 4">
    <name type="scientific">Mycoplasma mobile (strain ATCC 43663 / 163K / NCTC 11711)</name>
    <name type="common">Mesomycoplasma mobile</name>
    <dbReference type="NCBI Taxonomy" id="267748"/>
    <lineage>
        <taxon>Bacteria</taxon>
        <taxon>Bacillati</taxon>
        <taxon>Mycoplasmatota</taxon>
        <taxon>Mycoplasmoidales</taxon>
        <taxon>Metamycoplasmataceae</taxon>
        <taxon>Mesomycoplasma</taxon>
    </lineage>
</organism>
<name>Q6KHV4_MYCM1</name>
<reference evidence="3 4" key="1">
    <citation type="journal article" date="2004" name="Genome Res.">
        <title>The complete genome and proteome of Mycoplasma mobile.</title>
        <authorList>
            <person name="Jaffe J.D."/>
            <person name="Stange-Thomann N."/>
            <person name="Smith C."/>
            <person name="DeCaprio D."/>
            <person name="Fisher S."/>
            <person name="Butler J."/>
            <person name="Calvo S."/>
            <person name="Elkins T."/>
            <person name="FitzGerald M.G."/>
            <person name="Hafez N."/>
            <person name="Kodira C.D."/>
            <person name="Major J."/>
            <person name="Wang S."/>
            <person name="Wilkinson J."/>
            <person name="Nicol R."/>
            <person name="Nusbaum C."/>
            <person name="Birren B."/>
            <person name="Berg H.C."/>
            <person name="Church G.M."/>
        </authorList>
    </citation>
    <scope>NUCLEOTIDE SEQUENCE [LARGE SCALE GENOMIC DNA]</scope>
    <source>
        <strain evidence="4">ATCC 43663 / 163K / NCTC 11711</strain>
    </source>
</reference>
<keyword evidence="4" id="KW-1185">Reference proteome</keyword>
<feature type="domain" description="Lipoprotein-associated type-17" evidence="2">
    <location>
        <begin position="43"/>
        <end position="130"/>
    </location>
</feature>
<dbReference type="eggNOG" id="ENOG5031ZJ9">
    <property type="taxonomic scope" value="Bacteria"/>
</dbReference>
<dbReference type="EMBL" id="AE017308">
    <property type="protein sequence ID" value="AAT27823.1"/>
    <property type="molecule type" value="Genomic_DNA"/>
</dbReference>
<evidence type="ECO:0000259" key="2">
    <source>
        <dbReference type="Pfam" id="PF04200"/>
    </source>
</evidence>
<protein>
    <submittedName>
        <fullName evidence="3">Variable surface protein mvspK</fullName>
    </submittedName>
</protein>
<feature type="domain" description="Lipoprotein-associated type-17" evidence="2">
    <location>
        <begin position="343"/>
        <end position="424"/>
    </location>
</feature>
<dbReference type="KEGG" id="mmo:MMOB3370"/>
<dbReference type="HOGENOM" id="CLU_399453_0_0_14"/>